<feature type="domain" description="NAD-dependent epimerase/dehydratase" evidence="2">
    <location>
        <begin position="3"/>
        <end position="213"/>
    </location>
</feature>
<evidence type="ECO:0000259" key="2">
    <source>
        <dbReference type="Pfam" id="PF01370"/>
    </source>
</evidence>
<accession>A0A2S6AAQ6</accession>
<dbReference type="NCBIfam" id="TIGR01777">
    <property type="entry name" value="yfcH"/>
    <property type="match status" value="1"/>
</dbReference>
<dbReference type="InterPro" id="IPR013549">
    <property type="entry name" value="DUF1731"/>
</dbReference>
<dbReference type="EMBL" id="PSZD01000004">
    <property type="protein sequence ID" value="PPJ30598.1"/>
    <property type="molecule type" value="Genomic_DNA"/>
</dbReference>
<dbReference type="RefSeq" id="WP_064909878.1">
    <property type="nucleotide sequence ID" value="NZ_JAHUVX010000004.1"/>
</dbReference>
<dbReference type="AlphaFoldDB" id="A0A2S6AAQ6"/>
<comment type="similarity">
    <text evidence="1">Belongs to the NAD(P)-dependent epimerase/dehydratase family. SDR39U1 subfamily.</text>
</comment>
<evidence type="ECO:0000259" key="3">
    <source>
        <dbReference type="Pfam" id="PF08338"/>
    </source>
</evidence>
<organism evidence="4 5">
    <name type="scientific">Nocardia nova</name>
    <dbReference type="NCBI Taxonomy" id="37330"/>
    <lineage>
        <taxon>Bacteria</taxon>
        <taxon>Bacillati</taxon>
        <taxon>Actinomycetota</taxon>
        <taxon>Actinomycetes</taxon>
        <taxon>Mycobacteriales</taxon>
        <taxon>Nocardiaceae</taxon>
        <taxon>Nocardia</taxon>
    </lineage>
</organism>
<comment type="caution">
    <text evidence="4">The sequence shown here is derived from an EMBL/GenBank/DDBJ whole genome shotgun (WGS) entry which is preliminary data.</text>
</comment>
<evidence type="ECO:0000313" key="5">
    <source>
        <dbReference type="Proteomes" id="UP000238356"/>
    </source>
</evidence>
<dbReference type="InterPro" id="IPR036291">
    <property type="entry name" value="NAD(P)-bd_dom_sf"/>
</dbReference>
<evidence type="ECO:0000313" key="4">
    <source>
        <dbReference type="EMBL" id="PPJ30598.1"/>
    </source>
</evidence>
<keyword evidence="5" id="KW-1185">Reference proteome</keyword>
<dbReference type="Pfam" id="PF08338">
    <property type="entry name" value="DUF1731"/>
    <property type="match status" value="1"/>
</dbReference>
<dbReference type="PANTHER" id="PTHR11092:SF0">
    <property type="entry name" value="EPIMERASE FAMILY PROTEIN SDR39U1"/>
    <property type="match status" value="1"/>
</dbReference>
<dbReference type="PANTHER" id="PTHR11092">
    <property type="entry name" value="SUGAR NUCLEOTIDE EPIMERASE RELATED"/>
    <property type="match status" value="1"/>
</dbReference>
<dbReference type="GeneID" id="66721830"/>
<gene>
    <name evidence="4" type="ORF">C5F51_09060</name>
</gene>
<protein>
    <submittedName>
        <fullName evidence="4">TIGR01777 family protein</fullName>
    </submittedName>
</protein>
<dbReference type="Gene3D" id="3.40.50.720">
    <property type="entry name" value="NAD(P)-binding Rossmann-like Domain"/>
    <property type="match status" value="1"/>
</dbReference>
<dbReference type="InterPro" id="IPR010099">
    <property type="entry name" value="SDR39U1"/>
</dbReference>
<dbReference type="Proteomes" id="UP000238356">
    <property type="component" value="Unassembled WGS sequence"/>
</dbReference>
<dbReference type="Pfam" id="PF01370">
    <property type="entry name" value="Epimerase"/>
    <property type="match status" value="1"/>
</dbReference>
<dbReference type="SUPFAM" id="SSF51735">
    <property type="entry name" value="NAD(P)-binding Rossmann-fold domains"/>
    <property type="match status" value="1"/>
</dbReference>
<proteinExistence type="inferred from homology"/>
<feature type="domain" description="DUF1731" evidence="3">
    <location>
        <begin position="247"/>
        <end position="293"/>
    </location>
</feature>
<name>A0A2S6AAQ6_9NOCA</name>
<evidence type="ECO:0000256" key="1">
    <source>
        <dbReference type="ARBA" id="ARBA00009353"/>
    </source>
</evidence>
<sequence length="299" mass="31230">MKVVIAGSSGLVGTALVAALRRDGHEVARLVRRPAAAEDEFSWDPVRAQVPAPALRAADAVVNLCGAGLGARRWNGSYKQQLRDSRIGPTDVLATAVAAAGVPTLVNASGVHFYGGDTGDRVITESDSAGTGFLATLCRDWEAATQPAVDAGVRVVQVRSAVVLSRHGGMLALLRPLYSIGLGGRLGSGRQYQPWISLDDEVAGISFVLTNPSVRGPVNMVGPAPVTNAEFNRALARALHRPAPFIVPAVALQAAVGELAQEAILRGPRAIPTVLEEAGYTFRHETIGQALASVIGDNR</sequence>
<dbReference type="InterPro" id="IPR001509">
    <property type="entry name" value="Epimerase_deHydtase"/>
</dbReference>
<reference evidence="4 5" key="1">
    <citation type="submission" date="2018-02" db="EMBL/GenBank/DDBJ databases">
        <title>8 Nocardia nova and 1 Nocardia cyriacigeorgica strain used for evolution to TMP-SMX.</title>
        <authorList>
            <person name="Mehta H."/>
            <person name="Weng J."/>
            <person name="Shamoo Y."/>
        </authorList>
    </citation>
    <scope>NUCLEOTIDE SEQUENCE [LARGE SCALE GENOMIC DNA]</scope>
    <source>
        <strain evidence="4 5">BAA2227</strain>
    </source>
</reference>